<dbReference type="EMBL" id="JAMQKB010000003">
    <property type="protein sequence ID" value="MDC3424008.1"/>
    <property type="molecule type" value="Genomic_DNA"/>
</dbReference>
<sequence length="273" mass="32312">MSREEIEQQIRDWEKEQKNVQTNERIRLFEKWTEDLFHLIPIKDQETFFQHIDQWLFHTHALLQNVPLGKHAVENVLQTGKIFNTDIRSVEDMKQLSIDQLTYIAKDQISSNRWISIIQGGLTGTGRISFVGLDLPLAILINLRLVYVIGSTFGYEMRKPYEMMIALKVFHAASLPKRLQSEAWASLQDELTLNHHGYMYEGDEHTTNVRSMHQPLRQIVKNLFLIRLRNKKTSRFPFIRVGVSAYLNDQLTYQVGEFTLRFYQKRFLTEERR</sequence>
<evidence type="ECO:0000313" key="1">
    <source>
        <dbReference type="EMBL" id="MDC3424008.1"/>
    </source>
</evidence>
<gene>
    <name evidence="1" type="ORF">NC797_05735</name>
</gene>
<name>A0A9X3WST2_9BACI</name>
<comment type="caution">
    <text evidence="1">The sequence shown here is derived from an EMBL/GenBank/DDBJ whole genome shotgun (WGS) entry which is preliminary data.</text>
</comment>
<dbReference type="PANTHER" id="PTHR41260">
    <property type="entry name" value="PROTEIN ECSC"/>
    <property type="match status" value="1"/>
</dbReference>
<reference evidence="1" key="1">
    <citation type="submission" date="2022-06" db="EMBL/GenBank/DDBJ databases">
        <title>Aquibacillus sp. a new bacterium isolated from soil saline samples.</title>
        <authorList>
            <person name="Galisteo C."/>
            <person name="De La Haba R."/>
            <person name="Sanchez-Porro C."/>
            <person name="Ventosa A."/>
        </authorList>
    </citation>
    <scope>NUCLEOTIDE SEQUENCE</scope>
    <source>
        <strain evidence="1">3ASR75-11</strain>
    </source>
</reference>
<dbReference type="Pfam" id="PF12787">
    <property type="entry name" value="EcsC"/>
    <property type="match status" value="1"/>
</dbReference>
<protein>
    <submittedName>
        <fullName evidence="1">EcsC family protein</fullName>
    </submittedName>
</protein>
<dbReference type="InterPro" id="IPR024787">
    <property type="entry name" value="EcsC"/>
</dbReference>
<proteinExistence type="predicted"/>
<keyword evidence="2" id="KW-1185">Reference proteome</keyword>
<evidence type="ECO:0000313" key="2">
    <source>
        <dbReference type="Proteomes" id="UP001145050"/>
    </source>
</evidence>
<dbReference type="PANTHER" id="PTHR41260:SF1">
    <property type="entry name" value="PROTEIN ECSC"/>
    <property type="match status" value="1"/>
</dbReference>
<organism evidence="1 2">
    <name type="scientific">Terrihalobacillus insolitus</name>
    <dbReference type="NCBI Taxonomy" id="2950438"/>
    <lineage>
        <taxon>Bacteria</taxon>
        <taxon>Bacillati</taxon>
        <taxon>Bacillota</taxon>
        <taxon>Bacilli</taxon>
        <taxon>Bacillales</taxon>
        <taxon>Bacillaceae</taxon>
        <taxon>Terrihalobacillus</taxon>
    </lineage>
</organism>
<accession>A0A9X3WST2</accession>
<dbReference type="Proteomes" id="UP001145050">
    <property type="component" value="Unassembled WGS sequence"/>
</dbReference>
<dbReference type="RefSeq" id="WP_272435801.1">
    <property type="nucleotide sequence ID" value="NZ_JAMQKB010000003.1"/>
</dbReference>
<dbReference type="AlphaFoldDB" id="A0A9X3WST2"/>